<protein>
    <recommendedName>
        <fullName evidence="3">F5/8 type C domain-containing protein</fullName>
    </recommendedName>
</protein>
<reference evidence="1 2" key="1">
    <citation type="submission" date="2020-06" db="EMBL/GenBank/DDBJ databases">
        <authorList>
            <person name="Criscuolo A."/>
        </authorList>
    </citation>
    <scope>NUCLEOTIDE SEQUENCE [LARGE SCALE GENOMIC DNA]</scope>
    <source>
        <strain evidence="2">CIP 110025</strain>
    </source>
</reference>
<evidence type="ECO:0000313" key="2">
    <source>
        <dbReference type="Proteomes" id="UP000556700"/>
    </source>
</evidence>
<dbReference type="Gene3D" id="2.60.120.260">
    <property type="entry name" value="Galactose-binding domain-like"/>
    <property type="match status" value="2"/>
</dbReference>
<organism evidence="1 2">
    <name type="scientific">Flavobacterium chungangense</name>
    <dbReference type="NCBI Taxonomy" id="554283"/>
    <lineage>
        <taxon>Bacteria</taxon>
        <taxon>Pseudomonadati</taxon>
        <taxon>Bacteroidota</taxon>
        <taxon>Flavobacteriia</taxon>
        <taxon>Flavobacteriales</taxon>
        <taxon>Flavobacteriaceae</taxon>
        <taxon>Flavobacterium</taxon>
    </lineage>
</organism>
<evidence type="ECO:0000313" key="1">
    <source>
        <dbReference type="EMBL" id="CAD0009942.1"/>
    </source>
</evidence>
<comment type="caution">
    <text evidence="1">The sequence shown here is derived from an EMBL/GenBank/DDBJ whole genome shotgun (WGS) entry which is preliminary data.</text>
</comment>
<dbReference type="EMBL" id="CAIJDO010000344">
    <property type="protein sequence ID" value="CAD0009942.1"/>
    <property type="molecule type" value="Genomic_DNA"/>
</dbReference>
<dbReference type="AlphaFoldDB" id="A0A6V6ZG77"/>
<name>A0A6V6ZG77_9FLAO</name>
<dbReference type="Proteomes" id="UP000556700">
    <property type="component" value="Unassembled WGS sequence"/>
</dbReference>
<sequence length="389" mass="44774">MLVMNGGSVILDSTHCLPFDITSKKINNIKKQYFYFSKVYRRTYLPVKESHFMQRGESIALPALFNNPFIKDVTKLYTKTANFQIPVPKNVTSKFCYICVFNRRSMSWDPVGWGKIENGKASFNDVGVNGVYLSVVEESNKLAIVNSPFILDKEGKTKFLISNPSETETVRLFRKVNSNVFKDVQKSRMVDGVFQGSNSIDFKNPVNFYTIKKNPGDYFNTVQIEKKGNNGVRYVRYYSAKDSYGNVAEIEFYQSDSASPLRGKIIGTEGSYLDDPKCTKEAVFDGNLLSYFDSKFADHSWAGLDLGVKKEISKIRFIARNDMNCIQIGNIYELFYWNNGWKTLGKKTAKSTFLDYNNVPKKSLLWLRNLTEGNEERIFTYENKKQVWW</sequence>
<accession>A0A6V6ZG77</accession>
<proteinExistence type="predicted"/>
<gene>
    <name evidence="1" type="ORF">FLACHUCJ7_04582</name>
</gene>
<keyword evidence="2" id="KW-1185">Reference proteome</keyword>
<evidence type="ECO:0008006" key="3">
    <source>
        <dbReference type="Google" id="ProtNLM"/>
    </source>
</evidence>